<comment type="caution">
    <text evidence="1">The sequence shown here is derived from an EMBL/GenBank/DDBJ whole genome shotgun (WGS) entry which is preliminary data.</text>
</comment>
<reference evidence="1" key="1">
    <citation type="submission" date="2023-02" db="EMBL/GenBank/DDBJ databases">
        <title>Actinokineospora globicatena NBRC 15670.</title>
        <authorList>
            <person name="Ichikawa N."/>
            <person name="Sato H."/>
            <person name="Tonouchi N."/>
        </authorList>
    </citation>
    <scope>NUCLEOTIDE SEQUENCE</scope>
    <source>
        <strain evidence="1">NBRC 15670</strain>
    </source>
</reference>
<evidence type="ECO:0000313" key="2">
    <source>
        <dbReference type="Proteomes" id="UP001165042"/>
    </source>
</evidence>
<protein>
    <submittedName>
        <fullName evidence="1">Uncharacterized protein</fullName>
    </submittedName>
</protein>
<dbReference type="RefSeq" id="WP_285606922.1">
    <property type="nucleotide sequence ID" value="NZ_BSSD01000001.1"/>
</dbReference>
<keyword evidence="2" id="KW-1185">Reference proteome</keyword>
<dbReference type="AlphaFoldDB" id="A0A9W6QIZ7"/>
<proteinExistence type="predicted"/>
<gene>
    <name evidence="1" type="ORF">Aglo03_03760</name>
</gene>
<dbReference type="EMBL" id="BSSD01000001">
    <property type="protein sequence ID" value="GLW89560.1"/>
    <property type="molecule type" value="Genomic_DNA"/>
</dbReference>
<evidence type="ECO:0000313" key="1">
    <source>
        <dbReference type="EMBL" id="GLW89560.1"/>
    </source>
</evidence>
<accession>A0A9W6QIZ7</accession>
<name>A0A9W6QIZ7_9PSEU</name>
<sequence>MRLDQLLDHTGLSVLDHLEREVTIPVVDGVQAQGDLIVIPAAMVGTVTENIWARWTPVPPQGADLLRSTNGANPHTLVGEACHWTTAVNDNLALAVALVRNTEPAYLIHPEHGGTGIAPGRWVVRRQRELGIHGRRTKPLYVHD</sequence>
<dbReference type="Proteomes" id="UP001165042">
    <property type="component" value="Unassembled WGS sequence"/>
</dbReference>
<organism evidence="1 2">
    <name type="scientific">Actinokineospora globicatena</name>
    <dbReference type="NCBI Taxonomy" id="103729"/>
    <lineage>
        <taxon>Bacteria</taxon>
        <taxon>Bacillati</taxon>
        <taxon>Actinomycetota</taxon>
        <taxon>Actinomycetes</taxon>
        <taxon>Pseudonocardiales</taxon>
        <taxon>Pseudonocardiaceae</taxon>
        <taxon>Actinokineospora</taxon>
    </lineage>
</organism>